<reference evidence="1" key="1">
    <citation type="submission" date="2018-06" db="EMBL/GenBank/DDBJ databases">
        <authorList>
            <person name="Zhirakovskaya E."/>
        </authorList>
    </citation>
    <scope>NUCLEOTIDE SEQUENCE</scope>
</reference>
<organism evidence="1">
    <name type="scientific">hydrothermal vent metagenome</name>
    <dbReference type="NCBI Taxonomy" id="652676"/>
    <lineage>
        <taxon>unclassified sequences</taxon>
        <taxon>metagenomes</taxon>
        <taxon>ecological metagenomes</taxon>
    </lineage>
</organism>
<gene>
    <name evidence="1" type="ORF">MNBD_UNCLBAC01-1287</name>
</gene>
<protein>
    <submittedName>
        <fullName evidence="1">Uncharacterized protein</fullName>
    </submittedName>
</protein>
<proteinExistence type="predicted"/>
<sequence>MNISELKDLLKDKRVIEAINKHLWIESQKAGYSIGIESATEEWLRLYALEWMKYNMADRYAQFTKKSKKRK</sequence>
<evidence type="ECO:0000313" key="1">
    <source>
        <dbReference type="EMBL" id="VAX36778.1"/>
    </source>
</evidence>
<name>A0A3B1DL86_9ZZZZ</name>
<dbReference type="AlphaFoldDB" id="A0A3B1DL86"/>
<accession>A0A3B1DL86</accession>
<dbReference type="EMBL" id="UOGJ01000110">
    <property type="protein sequence ID" value="VAX36778.1"/>
    <property type="molecule type" value="Genomic_DNA"/>
</dbReference>